<evidence type="ECO:0000313" key="5">
    <source>
        <dbReference type="Proteomes" id="UP001174694"/>
    </source>
</evidence>
<feature type="region of interest" description="Disordered" evidence="2">
    <location>
        <begin position="1"/>
        <end position="20"/>
    </location>
</feature>
<evidence type="ECO:0000256" key="2">
    <source>
        <dbReference type="SAM" id="MobiDB-lite"/>
    </source>
</evidence>
<proteinExistence type="predicted"/>
<protein>
    <submittedName>
        <fullName evidence="4">Cell wall anchored protein</fullName>
    </submittedName>
</protein>
<organism evidence="4 5">
    <name type="scientific">Pleurostoma richardsiae</name>
    <dbReference type="NCBI Taxonomy" id="41990"/>
    <lineage>
        <taxon>Eukaryota</taxon>
        <taxon>Fungi</taxon>
        <taxon>Dikarya</taxon>
        <taxon>Ascomycota</taxon>
        <taxon>Pezizomycotina</taxon>
        <taxon>Sordariomycetes</taxon>
        <taxon>Sordariomycetidae</taxon>
        <taxon>Calosphaeriales</taxon>
        <taxon>Pleurostomataceae</taxon>
        <taxon>Pleurostoma</taxon>
    </lineage>
</organism>
<feature type="compositionally biased region" description="Polar residues" evidence="2">
    <location>
        <begin position="570"/>
        <end position="585"/>
    </location>
</feature>
<dbReference type="Proteomes" id="UP001174694">
    <property type="component" value="Unassembled WGS sequence"/>
</dbReference>
<dbReference type="PANTHER" id="PTHR47435:SF4">
    <property type="entry name" value="KELCH REPEAT PROTEIN (AFU_ORTHOLOGUE AFUA_5G12780)"/>
    <property type="match status" value="1"/>
</dbReference>
<evidence type="ECO:0000313" key="4">
    <source>
        <dbReference type="EMBL" id="KAJ9151909.1"/>
    </source>
</evidence>
<evidence type="ECO:0000256" key="3">
    <source>
        <dbReference type="SAM" id="Phobius"/>
    </source>
</evidence>
<dbReference type="EMBL" id="JANBVO010000005">
    <property type="protein sequence ID" value="KAJ9151909.1"/>
    <property type="molecule type" value="Genomic_DNA"/>
</dbReference>
<dbReference type="InterPro" id="IPR011043">
    <property type="entry name" value="Gal_Oxase/kelch_b-propeller"/>
</dbReference>
<dbReference type="CDD" id="cd12087">
    <property type="entry name" value="TM_EGFR-like"/>
    <property type="match status" value="1"/>
</dbReference>
<feature type="transmembrane region" description="Helical" evidence="3">
    <location>
        <begin position="493"/>
        <end position="516"/>
    </location>
</feature>
<feature type="compositionally biased region" description="Gly residues" evidence="2">
    <location>
        <begin position="683"/>
        <end position="702"/>
    </location>
</feature>
<evidence type="ECO:0000256" key="1">
    <source>
        <dbReference type="ARBA" id="ARBA00022737"/>
    </source>
</evidence>
<dbReference type="Pfam" id="PF24681">
    <property type="entry name" value="Kelch_KLHDC2_KLHL20_DRC7"/>
    <property type="match status" value="1"/>
</dbReference>
<dbReference type="SUPFAM" id="SSF50965">
    <property type="entry name" value="Galactose oxidase, central domain"/>
    <property type="match status" value="1"/>
</dbReference>
<dbReference type="AlphaFoldDB" id="A0AA38VI11"/>
<name>A0AA38VI11_9PEZI</name>
<comment type="caution">
    <text evidence="4">The sequence shown here is derived from an EMBL/GenBank/DDBJ whole genome shotgun (WGS) entry which is preliminary data.</text>
</comment>
<reference evidence="4" key="1">
    <citation type="submission" date="2022-07" db="EMBL/GenBank/DDBJ databases">
        <title>Fungi with potential for degradation of polypropylene.</title>
        <authorList>
            <person name="Gostincar C."/>
        </authorList>
    </citation>
    <scope>NUCLEOTIDE SEQUENCE</scope>
    <source>
        <strain evidence="4">EXF-13308</strain>
    </source>
</reference>
<keyword evidence="3" id="KW-0472">Membrane</keyword>
<dbReference type="PANTHER" id="PTHR47435">
    <property type="entry name" value="KELCH REPEAT PROTEIN (AFU_ORTHOLOGUE AFUA_5G12780)"/>
    <property type="match status" value="1"/>
</dbReference>
<keyword evidence="1" id="KW-0677">Repeat</keyword>
<accession>A0AA38VI11</accession>
<feature type="compositionally biased region" description="Low complexity" evidence="2">
    <location>
        <begin position="542"/>
        <end position="553"/>
    </location>
</feature>
<keyword evidence="3" id="KW-1133">Transmembrane helix</keyword>
<sequence>MRPRSPSVSLLPRGGRHKSSRTVSHSLSLCCHLCCSILCVLLVFVGASSQQKDPVQNFCRRFGHQTAVIDRKLYIDGGLINWNPIPQYPANYSNTWLLYQDLDNISPDGMPQLYANLSKNSSIPDVSGGTLWADDVNKRFYLFGGEYYQEPPTSFTMLSYDVLGDKWDSFGVPQQTTINGVSYGAGVSISERGLGFYYGGWMSNNSVPQWSGPSIATANLIKYNMDSNTWTNNTGPDSVRRAEGSMNYIPAGDGGMLIYFGGITDPYLNETVVGQPMDEILIYDVLSSKWYTQSTTGTKPQMRRRFCSGATWTEDQSSYNIYLYGGEGFGRNVSGYDDVYILSIPTFTWIKMYPNDGNVTGQYPHHSLSCNVIDNAQMLIIGGTFPLSDTCDAESQWGTHNLDLGEVTKKGQPWQLFMPNLTKYSVPDEIISVVGGSAGGGATKTAPANGFDNVDLSVLMTRKASIAATRTPTRAIPSATGAPDHGGPLSTGAIVGIAVGGGVALLLAVGLVCFWVRRHRRKNYRPSPGPTTQGFAGPDVTSPWSPHPSQSSHYTPSSPYPQSPFGRHPSGTQQQPAELSATGTSVWAPGGSPPYEQGVSPASGLNAPPGAYADQPKFDDQGRPWYPQVSHMQVPGGHPSPLDEQGYPMGGGGYGPVAPGSPPRLARSTPQELSSEPRVDAGWAGGSTGGSGATSGTGGTGSSGRSSRPTRHQTYYHA</sequence>
<keyword evidence="3" id="KW-0812">Transmembrane</keyword>
<keyword evidence="5" id="KW-1185">Reference proteome</keyword>
<feature type="region of interest" description="Disordered" evidence="2">
    <location>
        <begin position="522"/>
        <end position="718"/>
    </location>
</feature>
<gene>
    <name evidence="4" type="ORF">NKR23_g2839</name>
</gene>